<keyword evidence="4 7" id="KW-0812">Transmembrane</keyword>
<protein>
    <recommendedName>
        <fullName evidence="9">THH1/TOM1/TOM3 domain-containing protein</fullName>
    </recommendedName>
</protein>
<evidence type="ECO:0000256" key="8">
    <source>
        <dbReference type="SAM" id="SignalP"/>
    </source>
</evidence>
<keyword evidence="6 7" id="KW-0472">Membrane</keyword>
<evidence type="ECO:0000256" key="2">
    <source>
        <dbReference type="ARBA" id="ARBA00006779"/>
    </source>
</evidence>
<accession>A0AAU9NSK8</accession>
<comment type="subcellular location">
    <subcellularLocation>
        <location evidence="1">Vacuole membrane</location>
        <topology evidence="1">Multi-pass membrane protein</topology>
    </subcellularLocation>
</comment>
<evidence type="ECO:0000259" key="9">
    <source>
        <dbReference type="Pfam" id="PF06454"/>
    </source>
</evidence>
<keyword evidence="3" id="KW-0926">Vacuole</keyword>
<evidence type="ECO:0000256" key="3">
    <source>
        <dbReference type="ARBA" id="ARBA00022554"/>
    </source>
</evidence>
<evidence type="ECO:0000313" key="10">
    <source>
        <dbReference type="EMBL" id="CAH1440794.1"/>
    </source>
</evidence>
<dbReference type="AlphaFoldDB" id="A0AAU9NSK8"/>
<dbReference type="InterPro" id="IPR009457">
    <property type="entry name" value="THH1/TOM1/TOM3_dom"/>
</dbReference>
<evidence type="ECO:0000256" key="6">
    <source>
        <dbReference type="ARBA" id="ARBA00023136"/>
    </source>
</evidence>
<name>A0AAU9NSK8_9ASTR</name>
<evidence type="ECO:0000256" key="1">
    <source>
        <dbReference type="ARBA" id="ARBA00004128"/>
    </source>
</evidence>
<evidence type="ECO:0000256" key="4">
    <source>
        <dbReference type="ARBA" id="ARBA00022692"/>
    </source>
</evidence>
<dbReference type="InterPro" id="IPR040226">
    <property type="entry name" value="THH1/TOM1/TOM3"/>
</dbReference>
<feature type="domain" description="THH1/TOM1/TOM3" evidence="9">
    <location>
        <begin position="49"/>
        <end position="109"/>
    </location>
</feature>
<dbReference type="PANTHER" id="PTHR31142:SF1">
    <property type="entry name" value="TOBAMOVIRUS MULTIPLICATION PROTEIN 1"/>
    <property type="match status" value="1"/>
</dbReference>
<sequence>MLYSRRSRWKMFTWLLILGLKNPVDLGLYPCPTSRKLIDASSMLMDLFLTVVSSVQLEVPDLLFFSTYTLFVLFLFEIYHQAKSLPTDKLRIVYVSVNAGVYLIQVRVVFGYTFGWMIATWLFLSCLLQQKEKLHSLDL</sequence>
<proteinExistence type="inferred from homology"/>
<evidence type="ECO:0000256" key="5">
    <source>
        <dbReference type="ARBA" id="ARBA00022989"/>
    </source>
</evidence>
<feature type="transmembrane region" description="Helical" evidence="7">
    <location>
        <begin position="102"/>
        <end position="124"/>
    </location>
</feature>
<evidence type="ECO:0000313" key="11">
    <source>
        <dbReference type="Proteomes" id="UP001157418"/>
    </source>
</evidence>
<evidence type="ECO:0000256" key="7">
    <source>
        <dbReference type="SAM" id="Phobius"/>
    </source>
</evidence>
<feature type="chain" id="PRO_5043471167" description="THH1/TOM1/TOM3 domain-containing protein" evidence="8">
    <location>
        <begin position="27"/>
        <end position="139"/>
    </location>
</feature>
<organism evidence="10 11">
    <name type="scientific">Lactuca virosa</name>
    <dbReference type="NCBI Taxonomy" id="75947"/>
    <lineage>
        <taxon>Eukaryota</taxon>
        <taxon>Viridiplantae</taxon>
        <taxon>Streptophyta</taxon>
        <taxon>Embryophyta</taxon>
        <taxon>Tracheophyta</taxon>
        <taxon>Spermatophyta</taxon>
        <taxon>Magnoliopsida</taxon>
        <taxon>eudicotyledons</taxon>
        <taxon>Gunneridae</taxon>
        <taxon>Pentapetalae</taxon>
        <taxon>asterids</taxon>
        <taxon>campanulids</taxon>
        <taxon>Asterales</taxon>
        <taxon>Asteraceae</taxon>
        <taxon>Cichorioideae</taxon>
        <taxon>Cichorieae</taxon>
        <taxon>Lactucinae</taxon>
        <taxon>Lactuca</taxon>
    </lineage>
</organism>
<dbReference type="GO" id="GO:0009705">
    <property type="term" value="C:plant-type vacuole membrane"/>
    <property type="evidence" value="ECO:0007669"/>
    <property type="project" value="TreeGrafter"/>
</dbReference>
<dbReference type="Proteomes" id="UP001157418">
    <property type="component" value="Unassembled WGS sequence"/>
</dbReference>
<dbReference type="Pfam" id="PF06454">
    <property type="entry name" value="THH1_TOM1-3_dom"/>
    <property type="match status" value="1"/>
</dbReference>
<comment type="caution">
    <text evidence="10">The sequence shown here is derived from an EMBL/GenBank/DDBJ whole genome shotgun (WGS) entry which is preliminary data.</text>
</comment>
<gene>
    <name evidence="10" type="ORF">LVIROSA_LOCUS26906</name>
</gene>
<feature type="signal peptide" evidence="8">
    <location>
        <begin position="1"/>
        <end position="26"/>
    </location>
</feature>
<comment type="similarity">
    <text evidence="2">Belongs to the plant tobamovirus multiplication TOM1 protein family.</text>
</comment>
<keyword evidence="11" id="KW-1185">Reference proteome</keyword>
<feature type="transmembrane region" description="Helical" evidence="7">
    <location>
        <begin position="62"/>
        <end position="82"/>
    </location>
</feature>
<dbReference type="EMBL" id="CAKMRJ010005412">
    <property type="protein sequence ID" value="CAH1440794.1"/>
    <property type="molecule type" value="Genomic_DNA"/>
</dbReference>
<keyword evidence="5 7" id="KW-1133">Transmembrane helix</keyword>
<reference evidence="10 11" key="1">
    <citation type="submission" date="2022-01" db="EMBL/GenBank/DDBJ databases">
        <authorList>
            <person name="Xiong W."/>
            <person name="Schranz E."/>
        </authorList>
    </citation>
    <scope>NUCLEOTIDE SEQUENCE [LARGE SCALE GENOMIC DNA]</scope>
</reference>
<dbReference type="PANTHER" id="PTHR31142">
    <property type="entry name" value="TOBAMOVIRUS MULTIPLICATION PROTEIN 1-LIKE ISOFORM X1"/>
    <property type="match status" value="1"/>
</dbReference>
<keyword evidence="8" id="KW-0732">Signal</keyword>